<dbReference type="Pfam" id="PF13564">
    <property type="entry name" value="DoxX_2"/>
    <property type="match status" value="1"/>
</dbReference>
<evidence type="ECO:0000256" key="5">
    <source>
        <dbReference type="SAM" id="Phobius"/>
    </source>
</evidence>
<accession>A0ABW6Y6H7</accession>
<evidence type="ECO:0000256" key="1">
    <source>
        <dbReference type="ARBA" id="ARBA00004141"/>
    </source>
</evidence>
<evidence type="ECO:0000256" key="4">
    <source>
        <dbReference type="ARBA" id="ARBA00023136"/>
    </source>
</evidence>
<organism evidence="6 7">
    <name type="scientific">Streptomyces lateritius</name>
    <dbReference type="NCBI Taxonomy" id="67313"/>
    <lineage>
        <taxon>Bacteria</taxon>
        <taxon>Bacillati</taxon>
        <taxon>Actinomycetota</taxon>
        <taxon>Actinomycetes</taxon>
        <taxon>Kitasatosporales</taxon>
        <taxon>Streptomycetaceae</taxon>
        <taxon>Streptomyces</taxon>
    </lineage>
</organism>
<dbReference type="EMBL" id="JBIBSM010000002">
    <property type="protein sequence ID" value="MFF8275414.1"/>
    <property type="molecule type" value="Genomic_DNA"/>
</dbReference>
<dbReference type="Proteomes" id="UP001603013">
    <property type="component" value="Unassembled WGS sequence"/>
</dbReference>
<dbReference type="RefSeq" id="WP_391933107.1">
    <property type="nucleotide sequence ID" value="NZ_JBIBSM010000002.1"/>
</dbReference>
<feature type="transmembrane region" description="Helical" evidence="5">
    <location>
        <begin position="132"/>
        <end position="150"/>
    </location>
</feature>
<evidence type="ECO:0000313" key="6">
    <source>
        <dbReference type="EMBL" id="MFF8275414.1"/>
    </source>
</evidence>
<feature type="transmembrane region" description="Helical" evidence="5">
    <location>
        <begin position="92"/>
        <end position="120"/>
    </location>
</feature>
<evidence type="ECO:0000256" key="3">
    <source>
        <dbReference type="ARBA" id="ARBA00022989"/>
    </source>
</evidence>
<name>A0ABW6Y6H7_9ACTN</name>
<protein>
    <submittedName>
        <fullName evidence="6">DoxX family protein</fullName>
    </submittedName>
</protein>
<feature type="transmembrane region" description="Helical" evidence="5">
    <location>
        <begin position="45"/>
        <end position="71"/>
    </location>
</feature>
<proteinExistence type="predicted"/>
<keyword evidence="4 5" id="KW-0472">Membrane</keyword>
<keyword evidence="7" id="KW-1185">Reference proteome</keyword>
<dbReference type="InterPro" id="IPR032808">
    <property type="entry name" value="DoxX"/>
</dbReference>
<reference evidence="6 7" key="1">
    <citation type="submission" date="2024-10" db="EMBL/GenBank/DDBJ databases">
        <title>The Natural Products Discovery Center: Release of the First 8490 Sequenced Strains for Exploring Actinobacteria Biosynthetic Diversity.</title>
        <authorList>
            <person name="Kalkreuter E."/>
            <person name="Kautsar S.A."/>
            <person name="Yang D."/>
            <person name="Bader C.D."/>
            <person name="Teijaro C.N."/>
            <person name="Fluegel L."/>
            <person name="Davis C.M."/>
            <person name="Simpson J.R."/>
            <person name="Lauterbach L."/>
            <person name="Steele A.D."/>
            <person name="Gui C."/>
            <person name="Meng S."/>
            <person name="Li G."/>
            <person name="Viehrig K."/>
            <person name="Ye F."/>
            <person name="Su P."/>
            <person name="Kiefer A.F."/>
            <person name="Nichols A."/>
            <person name="Cepeda A.J."/>
            <person name="Yan W."/>
            <person name="Fan B."/>
            <person name="Jiang Y."/>
            <person name="Adhikari A."/>
            <person name="Zheng C.-J."/>
            <person name="Schuster L."/>
            <person name="Cowan T.M."/>
            <person name="Smanski M.J."/>
            <person name="Chevrette M.G."/>
            <person name="De Carvalho L.P.S."/>
            <person name="Shen B."/>
        </authorList>
    </citation>
    <scope>NUCLEOTIDE SEQUENCE [LARGE SCALE GENOMIC DNA]</scope>
    <source>
        <strain evidence="6 7">NPDC015755</strain>
    </source>
</reference>
<evidence type="ECO:0000256" key="2">
    <source>
        <dbReference type="ARBA" id="ARBA00022692"/>
    </source>
</evidence>
<keyword evidence="3 5" id="KW-1133">Transmembrane helix</keyword>
<keyword evidence="2 5" id="KW-0812">Transmembrane</keyword>
<evidence type="ECO:0000313" key="7">
    <source>
        <dbReference type="Proteomes" id="UP001603013"/>
    </source>
</evidence>
<comment type="caution">
    <text evidence="6">The sequence shown here is derived from an EMBL/GenBank/DDBJ whole genome shotgun (WGS) entry which is preliminary data.</text>
</comment>
<gene>
    <name evidence="6" type="ORF">ACF05T_04725</name>
</gene>
<sequence length="151" mass="15294">MLEATVADCRHTSVAGSVSAVSGSVEAGARKAEGTDMFAEMSPTAVVVTAVAAFMAGFSGASVLARAAFVVEPLAAYGLPRTWWDWLGAAKVAGTVGLLVGFFVPLIGTLAAVGLVLYFAGAVVTVLRARSYGHVAFPLVYMAAAAVLVLA</sequence>
<comment type="subcellular location">
    <subcellularLocation>
        <location evidence="1">Membrane</location>
        <topology evidence="1">Multi-pass membrane protein</topology>
    </subcellularLocation>
</comment>